<dbReference type="RefSeq" id="WP_098193959.1">
    <property type="nucleotide sequence ID" value="NZ_CP023777.1"/>
</dbReference>
<evidence type="ECO:0000313" key="11">
    <source>
        <dbReference type="EMBL" id="ATL47582.1"/>
    </source>
</evidence>
<dbReference type="PANTHER" id="PTHR47371">
    <property type="entry name" value="LIPOTEICHOIC ACID SYNTHASE"/>
    <property type="match status" value="1"/>
</dbReference>
<comment type="subcellular location">
    <subcellularLocation>
        <location evidence="1">Cell membrane</location>
        <topology evidence="1">Multi-pass membrane protein</topology>
    </subcellularLocation>
</comment>
<dbReference type="SUPFAM" id="SSF53649">
    <property type="entry name" value="Alkaline phosphatase-like"/>
    <property type="match status" value="1"/>
</dbReference>
<evidence type="ECO:0000256" key="1">
    <source>
        <dbReference type="ARBA" id="ARBA00004651"/>
    </source>
</evidence>
<dbReference type="PANTHER" id="PTHR47371:SF3">
    <property type="entry name" value="PHOSPHOGLYCEROL TRANSFERASE I"/>
    <property type="match status" value="1"/>
</dbReference>
<dbReference type="Gene3D" id="3.40.720.10">
    <property type="entry name" value="Alkaline Phosphatase, subunit A"/>
    <property type="match status" value="1"/>
</dbReference>
<dbReference type="PIRSF" id="PIRSF005091">
    <property type="entry name" value="Mmb_sulf_HI1246"/>
    <property type="match status" value="1"/>
</dbReference>
<keyword evidence="7" id="KW-0464">Manganese</keyword>
<dbReference type="EMBL" id="CP023777">
    <property type="protein sequence ID" value="ATL47582.1"/>
    <property type="molecule type" value="Genomic_DNA"/>
</dbReference>
<dbReference type="InterPro" id="IPR000917">
    <property type="entry name" value="Sulfatase_N"/>
</dbReference>
<sequence>MKFPWFRIPRYARYILVQAALLLIFLILFRLVFYYFFFQSTIHDGNVVSRAWSLGARFDMRLALIIMIPISFLVLTTHKHFFNRSLWKWVNYIYFSLTYILLTFFYVIDLGHYSYLGIRIDPSITRFLASGEKMTNARMVWESYPVLKGGLGIIIFITLIIWGQVRLYKYFQKQPPLSLGKGRKVTYVAALVIIFAAGIYANWAYFPLRWSQAMFTRDNGITSLALNPVLYFVNNFSVSDDTFDEKATRKYYPYIADYLKVDPRDAGSLNFSRKVPADSSKPRQNVIIVMCESLGASMTSMYGNPMQATPNLQRLADNGLIFKNFYVPAMSTARSVFGITTGLPDITKNKTASRHPKIVDQRVIMDQFNGYEKYYLLGGNTNWANIRAVFSNNVAGVKIFEEGYFKAPKADVWGVSDFDLITEASDIFKSANDRKQPFIAFLQTADNHEPYTTTKGRGDFKDLDESEIDMKQFKQSGFLSVAQFNALRYLDYNIGYLMDLAKRGGYLDNTIFVFFGDHSARLNPYSFMPVPEYKIGVFETHVPLIIYNPATLKPAVKHEAGSLLDVYPTVAGLTGMGYTNYTLGTDLLDTTRAEHYAFTVYPTDKMALVGNKYLFEINRKTGQPAMFDLTKDPLRNVISEHPDSARYLENLTRGFYESARYLMFNNKK</sequence>
<evidence type="ECO:0000256" key="3">
    <source>
        <dbReference type="ARBA" id="ARBA00022692"/>
    </source>
</evidence>
<dbReference type="OrthoDB" id="9777768at2"/>
<protein>
    <recommendedName>
        <fullName evidence="10">Sulfatase N-terminal domain-containing protein</fullName>
    </recommendedName>
</protein>
<dbReference type="AlphaFoldDB" id="A0A291QUM4"/>
<feature type="active site" evidence="6">
    <location>
        <position position="332"/>
    </location>
</feature>
<feature type="transmembrane region" description="Helical" evidence="9">
    <location>
        <begin position="58"/>
        <end position="77"/>
    </location>
</feature>
<feature type="transmembrane region" description="Helical" evidence="9">
    <location>
        <begin position="146"/>
        <end position="165"/>
    </location>
</feature>
<evidence type="ECO:0000256" key="5">
    <source>
        <dbReference type="ARBA" id="ARBA00023136"/>
    </source>
</evidence>
<dbReference type="GO" id="GO:0046872">
    <property type="term" value="F:metal ion binding"/>
    <property type="evidence" value="ECO:0007669"/>
    <property type="project" value="UniProtKB-KW"/>
</dbReference>
<feature type="transmembrane region" description="Helical" evidence="9">
    <location>
        <begin position="185"/>
        <end position="206"/>
    </location>
</feature>
<dbReference type="InterPro" id="IPR012160">
    <property type="entry name" value="LtaS-like"/>
</dbReference>
<evidence type="ECO:0000313" key="12">
    <source>
        <dbReference type="Proteomes" id="UP000220133"/>
    </source>
</evidence>
<feature type="transmembrane region" description="Helical" evidence="9">
    <location>
        <begin position="12"/>
        <end position="38"/>
    </location>
</feature>
<dbReference type="KEGG" id="cbae:COR50_10610"/>
<feature type="binding site" evidence="7">
    <location>
        <position position="448"/>
    </location>
    <ligand>
        <name>substrate</name>
    </ligand>
</feature>
<accession>A0A291QUM4</accession>
<evidence type="ECO:0000256" key="2">
    <source>
        <dbReference type="ARBA" id="ARBA00022475"/>
    </source>
</evidence>
<dbReference type="InterPro" id="IPR017850">
    <property type="entry name" value="Alkaline_phosphatase_core_sf"/>
</dbReference>
<keyword evidence="7" id="KW-0479">Metal-binding</keyword>
<evidence type="ECO:0000256" key="7">
    <source>
        <dbReference type="PIRSR" id="PIRSR005091-2"/>
    </source>
</evidence>
<keyword evidence="12" id="KW-1185">Reference proteome</keyword>
<feature type="binding site" evidence="8">
    <location>
        <position position="517"/>
    </location>
    <ligand>
        <name>Mn(2+)</name>
        <dbReference type="ChEBI" id="CHEBI:29035"/>
    </ligand>
</feature>
<dbReference type="InterPro" id="IPR050448">
    <property type="entry name" value="OpgB/LTA_synthase_biosynth"/>
</dbReference>
<keyword evidence="2" id="KW-1003">Cell membrane</keyword>
<feature type="transmembrane region" description="Helical" evidence="9">
    <location>
        <begin position="89"/>
        <end position="108"/>
    </location>
</feature>
<evidence type="ECO:0000256" key="4">
    <source>
        <dbReference type="ARBA" id="ARBA00022989"/>
    </source>
</evidence>
<gene>
    <name evidence="11" type="ORF">COR50_10610</name>
</gene>
<dbReference type="Pfam" id="PF00884">
    <property type="entry name" value="Sulfatase"/>
    <property type="match status" value="1"/>
</dbReference>
<evidence type="ECO:0000256" key="9">
    <source>
        <dbReference type="SAM" id="Phobius"/>
    </source>
</evidence>
<feature type="binding site" evidence="8">
    <location>
        <position position="292"/>
    </location>
    <ligand>
        <name>Mn(2+)</name>
        <dbReference type="ChEBI" id="CHEBI:29035"/>
    </ligand>
</feature>
<reference evidence="11 12" key="1">
    <citation type="submission" date="2017-10" db="EMBL/GenBank/DDBJ databases">
        <title>Paenichitinophaga pekingensis gen. nov., sp. nov., isolated from activated sludge.</title>
        <authorList>
            <person name="Jin D."/>
            <person name="Kong X."/>
            <person name="Deng Y."/>
            <person name="Bai Z."/>
        </authorList>
    </citation>
    <scope>NUCLEOTIDE SEQUENCE [LARGE SCALE GENOMIC DNA]</scope>
    <source>
        <strain evidence="11 12">13</strain>
    </source>
</reference>
<organism evidence="11 12">
    <name type="scientific">Chitinophaga caeni</name>
    <dbReference type="NCBI Taxonomy" id="2029983"/>
    <lineage>
        <taxon>Bacteria</taxon>
        <taxon>Pseudomonadati</taxon>
        <taxon>Bacteroidota</taxon>
        <taxon>Chitinophagia</taxon>
        <taxon>Chitinophagales</taxon>
        <taxon>Chitinophagaceae</taxon>
        <taxon>Chitinophaga</taxon>
    </lineage>
</organism>
<feature type="binding site" evidence="8">
    <location>
        <position position="332"/>
    </location>
    <ligand>
        <name>Mn(2+)</name>
        <dbReference type="ChEBI" id="CHEBI:29035"/>
    </ligand>
</feature>
<evidence type="ECO:0000256" key="6">
    <source>
        <dbReference type="PIRSR" id="PIRSR005091-1"/>
    </source>
</evidence>
<dbReference type="Proteomes" id="UP000220133">
    <property type="component" value="Chromosome"/>
</dbReference>
<name>A0A291QUM4_9BACT</name>
<feature type="domain" description="Sulfatase N-terminal" evidence="10">
    <location>
        <begin position="284"/>
        <end position="576"/>
    </location>
</feature>
<proteinExistence type="predicted"/>
<evidence type="ECO:0000256" key="8">
    <source>
        <dbReference type="PIRSR" id="PIRSR005091-3"/>
    </source>
</evidence>
<dbReference type="GO" id="GO:0005886">
    <property type="term" value="C:plasma membrane"/>
    <property type="evidence" value="ECO:0007669"/>
    <property type="project" value="UniProtKB-SubCell"/>
</dbReference>
<keyword evidence="3 9" id="KW-0812">Transmembrane</keyword>
<keyword evidence="4 9" id="KW-1133">Transmembrane helix</keyword>
<evidence type="ECO:0000259" key="10">
    <source>
        <dbReference type="Pfam" id="PF00884"/>
    </source>
</evidence>
<feature type="binding site" evidence="8">
    <location>
        <position position="518"/>
    </location>
    <ligand>
        <name>Mn(2+)</name>
        <dbReference type="ChEBI" id="CHEBI:29035"/>
    </ligand>
</feature>
<dbReference type="CDD" id="cd16015">
    <property type="entry name" value="LTA_synthase"/>
    <property type="match status" value="1"/>
</dbReference>
<keyword evidence="5 9" id="KW-0472">Membrane</keyword>